<proteinExistence type="predicted"/>
<evidence type="ECO:0000256" key="4">
    <source>
        <dbReference type="ARBA" id="ARBA00022989"/>
    </source>
</evidence>
<feature type="transmembrane region" description="Helical" evidence="6">
    <location>
        <begin position="153"/>
        <end position="176"/>
    </location>
</feature>
<evidence type="ECO:0000256" key="5">
    <source>
        <dbReference type="ARBA" id="ARBA00023136"/>
    </source>
</evidence>
<dbReference type="InterPro" id="IPR001123">
    <property type="entry name" value="LeuE-type"/>
</dbReference>
<protein>
    <submittedName>
        <fullName evidence="7">L-lysine exporter family protein LysE/ArgO</fullName>
    </submittedName>
</protein>
<dbReference type="OrthoDB" id="5638726at2"/>
<keyword evidence="4 6" id="KW-1133">Transmembrane helix</keyword>
<keyword evidence="8" id="KW-1185">Reference proteome</keyword>
<dbReference type="RefSeq" id="WP_132315857.1">
    <property type="nucleotide sequence ID" value="NZ_FWZT01000003.1"/>
</dbReference>
<dbReference type="AlphaFoldDB" id="A0A1Y6BID0"/>
<dbReference type="GO" id="GO:0005886">
    <property type="term" value="C:plasma membrane"/>
    <property type="evidence" value="ECO:0007669"/>
    <property type="project" value="UniProtKB-SubCell"/>
</dbReference>
<feature type="transmembrane region" description="Helical" evidence="6">
    <location>
        <begin position="115"/>
        <end position="141"/>
    </location>
</feature>
<dbReference type="STRING" id="1513793.SAMN06296036_103283"/>
<name>A0A1Y6BID0_9BACT</name>
<gene>
    <name evidence="7" type="ORF">SAMN06296036_103283</name>
</gene>
<keyword evidence="2" id="KW-1003">Cell membrane</keyword>
<keyword evidence="3 6" id="KW-0812">Transmembrane</keyword>
<evidence type="ECO:0000313" key="7">
    <source>
        <dbReference type="EMBL" id="SMF02653.1"/>
    </source>
</evidence>
<evidence type="ECO:0000256" key="6">
    <source>
        <dbReference type="SAM" id="Phobius"/>
    </source>
</evidence>
<reference evidence="8" key="1">
    <citation type="submission" date="2017-04" db="EMBL/GenBank/DDBJ databases">
        <authorList>
            <person name="Varghese N."/>
            <person name="Submissions S."/>
        </authorList>
    </citation>
    <scope>NUCLEOTIDE SEQUENCE [LARGE SCALE GENOMIC DNA]</scope>
    <source>
        <strain evidence="8">RKEM611</strain>
    </source>
</reference>
<feature type="transmembrane region" description="Helical" evidence="6">
    <location>
        <begin position="6"/>
        <end position="30"/>
    </location>
</feature>
<evidence type="ECO:0000313" key="8">
    <source>
        <dbReference type="Proteomes" id="UP000192907"/>
    </source>
</evidence>
<feature type="transmembrane region" description="Helical" evidence="6">
    <location>
        <begin position="75"/>
        <end position="94"/>
    </location>
</feature>
<dbReference type="Pfam" id="PF01810">
    <property type="entry name" value="LysE"/>
    <property type="match status" value="1"/>
</dbReference>
<dbReference type="Proteomes" id="UP000192907">
    <property type="component" value="Unassembled WGS sequence"/>
</dbReference>
<dbReference type="PANTHER" id="PTHR30086">
    <property type="entry name" value="ARGININE EXPORTER PROTEIN ARGO"/>
    <property type="match status" value="1"/>
</dbReference>
<feature type="transmembrane region" description="Helical" evidence="6">
    <location>
        <begin position="42"/>
        <end position="63"/>
    </location>
</feature>
<evidence type="ECO:0000256" key="2">
    <source>
        <dbReference type="ARBA" id="ARBA00022475"/>
    </source>
</evidence>
<dbReference type="GO" id="GO:0015171">
    <property type="term" value="F:amino acid transmembrane transporter activity"/>
    <property type="evidence" value="ECO:0007669"/>
    <property type="project" value="TreeGrafter"/>
</dbReference>
<evidence type="ECO:0000256" key="3">
    <source>
        <dbReference type="ARBA" id="ARBA00022692"/>
    </source>
</evidence>
<keyword evidence="5 6" id="KW-0472">Membrane</keyword>
<comment type="subcellular location">
    <subcellularLocation>
        <location evidence="1">Cell membrane</location>
        <topology evidence="1">Multi-pass membrane protein</topology>
    </subcellularLocation>
</comment>
<feature type="transmembrane region" description="Helical" evidence="6">
    <location>
        <begin position="188"/>
        <end position="205"/>
    </location>
</feature>
<organism evidence="7 8">
    <name type="scientific">Pseudobacteriovorax antillogorgiicola</name>
    <dbReference type="NCBI Taxonomy" id="1513793"/>
    <lineage>
        <taxon>Bacteria</taxon>
        <taxon>Pseudomonadati</taxon>
        <taxon>Bdellovibrionota</taxon>
        <taxon>Oligoflexia</taxon>
        <taxon>Oligoflexales</taxon>
        <taxon>Pseudobacteriovoracaceae</taxon>
        <taxon>Pseudobacteriovorax</taxon>
    </lineage>
</organism>
<accession>A0A1Y6BID0</accession>
<dbReference type="PANTHER" id="PTHR30086:SF20">
    <property type="entry name" value="ARGININE EXPORTER PROTEIN ARGO-RELATED"/>
    <property type="match status" value="1"/>
</dbReference>
<evidence type="ECO:0000256" key="1">
    <source>
        <dbReference type="ARBA" id="ARBA00004651"/>
    </source>
</evidence>
<dbReference type="EMBL" id="FWZT01000003">
    <property type="protein sequence ID" value="SMF02653.1"/>
    <property type="molecule type" value="Genomic_DNA"/>
</dbReference>
<sequence length="206" mass="22022">MLKETMWQAIGSGFLMQMGIIMSLGMQNLYVIKKGIRKEYPFWVALTCVACEVILVVLGVVGAGALLKLAPGMEGYLMVAAAGFLLVYGGRSLYQAIWGEKVALENPVNDRPATLVGSILAAIGFSLLNPQAIFESIIFFGGMAPKFGESAPYFLVGAVMASFVWLFSLASVTTFAIPQQPSRKTMRILEATSGGILMTIGVGLIV</sequence>